<dbReference type="Proteomes" id="UP000886050">
    <property type="component" value="Unassembled WGS sequence"/>
</dbReference>
<name>A0A7V5LSZ7_UNCW3</name>
<dbReference type="AlphaFoldDB" id="A0A7V5LSZ7"/>
<dbReference type="GO" id="GO:0005737">
    <property type="term" value="C:cytoplasm"/>
    <property type="evidence" value="ECO:0007669"/>
    <property type="project" value="InterPro"/>
</dbReference>
<dbReference type="SUPFAM" id="SSF55190">
    <property type="entry name" value="Arginyl-tRNA synthetase (ArgRS), N-terminal 'additional' domain"/>
    <property type="match status" value="1"/>
</dbReference>
<dbReference type="EMBL" id="DRTX01000023">
    <property type="protein sequence ID" value="HHF52796.1"/>
    <property type="molecule type" value="Genomic_DNA"/>
</dbReference>
<dbReference type="Pfam" id="PF03485">
    <property type="entry name" value="Arg_tRNA_synt_N"/>
    <property type="match status" value="1"/>
</dbReference>
<dbReference type="Gene3D" id="3.30.1360.70">
    <property type="entry name" value="Arginyl tRNA synthetase N-terminal domain"/>
    <property type="match status" value="1"/>
</dbReference>
<feature type="domain" description="Arginyl tRNA synthetase N-terminal" evidence="1">
    <location>
        <begin position="2"/>
        <end position="88"/>
    </location>
</feature>
<dbReference type="InterPro" id="IPR036695">
    <property type="entry name" value="Arg-tRNA-synth_N_sf"/>
</dbReference>
<dbReference type="InterPro" id="IPR005148">
    <property type="entry name" value="Arg-tRNA-synth_N"/>
</dbReference>
<keyword evidence="2" id="KW-0436">Ligase</keyword>
<reference evidence="2" key="1">
    <citation type="journal article" date="2020" name="mSystems">
        <title>Genome- and Community-Level Interaction Insights into Carbon Utilization and Element Cycling Functions of Hydrothermarchaeota in Hydrothermal Sediment.</title>
        <authorList>
            <person name="Zhou Z."/>
            <person name="Liu Y."/>
            <person name="Xu W."/>
            <person name="Pan J."/>
            <person name="Luo Z.H."/>
            <person name="Li M."/>
        </authorList>
    </citation>
    <scope>NUCLEOTIDE SEQUENCE [LARGE SCALE GENOMIC DNA]</scope>
    <source>
        <strain evidence="2">HyVt-96</strain>
    </source>
</reference>
<dbReference type="GO" id="GO:0005524">
    <property type="term" value="F:ATP binding"/>
    <property type="evidence" value="ECO:0007669"/>
    <property type="project" value="InterPro"/>
</dbReference>
<evidence type="ECO:0000259" key="1">
    <source>
        <dbReference type="SMART" id="SM01016"/>
    </source>
</evidence>
<protein>
    <submittedName>
        <fullName evidence="2">Arginine--tRNA ligase</fullName>
    </submittedName>
</protein>
<accession>A0A7V5LSZ7</accession>
<organism evidence="2">
    <name type="scientific">candidate division WOR-3 bacterium</name>
    <dbReference type="NCBI Taxonomy" id="2052148"/>
    <lineage>
        <taxon>Bacteria</taxon>
        <taxon>Bacteria division WOR-3</taxon>
    </lineage>
</organism>
<dbReference type="GO" id="GO:0006420">
    <property type="term" value="P:arginyl-tRNA aminoacylation"/>
    <property type="evidence" value="ECO:0007669"/>
    <property type="project" value="InterPro"/>
</dbReference>
<comment type="caution">
    <text evidence="2">The sequence shown here is derived from an EMBL/GenBank/DDBJ whole genome shotgun (WGS) entry which is preliminary data.</text>
</comment>
<proteinExistence type="predicted"/>
<sequence>MESLKKKIENAIKDITKGLFDVELDIVLEEPKEESFGDYTTNFLFKLAKQLGKSPKGIGNEISLKLQEKFEKEIEAIEVAGGFLNIKISSTSLGEILDYIRKKPDEFGKNNYGQGKRVNLEFVSTNPTGP</sequence>
<dbReference type="SMART" id="SM01016">
    <property type="entry name" value="Arg_tRNA_synt_N"/>
    <property type="match status" value="1"/>
</dbReference>
<evidence type="ECO:0000313" key="2">
    <source>
        <dbReference type="EMBL" id="HHF52796.1"/>
    </source>
</evidence>
<feature type="non-terminal residue" evidence="2">
    <location>
        <position position="130"/>
    </location>
</feature>
<gene>
    <name evidence="2" type="ORF">ENL43_00345</name>
</gene>
<dbReference type="GO" id="GO:0004814">
    <property type="term" value="F:arginine-tRNA ligase activity"/>
    <property type="evidence" value="ECO:0007669"/>
    <property type="project" value="InterPro"/>
</dbReference>